<reference evidence="3" key="1">
    <citation type="journal article" date="2018" name="Nat. Microbiol.">
        <title>Leveraging single-cell genomics to expand the fungal tree of life.</title>
        <authorList>
            <person name="Ahrendt S.R."/>
            <person name="Quandt C.A."/>
            <person name="Ciobanu D."/>
            <person name="Clum A."/>
            <person name="Salamov A."/>
            <person name="Andreopoulos B."/>
            <person name="Cheng J.F."/>
            <person name="Woyke T."/>
            <person name="Pelin A."/>
            <person name="Henrissat B."/>
            <person name="Reynolds N.K."/>
            <person name="Benny G.L."/>
            <person name="Smith M.E."/>
            <person name="James T.Y."/>
            <person name="Grigoriev I.V."/>
        </authorList>
    </citation>
    <scope>NUCLEOTIDE SEQUENCE [LARGE SCALE GENOMIC DNA]</scope>
    <source>
        <strain evidence="3">CSF55</strain>
    </source>
</reference>
<keyword evidence="1" id="KW-1133">Transmembrane helix</keyword>
<dbReference type="PANTHER" id="PTHR45702:SF2">
    <property type="entry name" value="KUZBANIAN, ISOFORM A"/>
    <property type="match status" value="1"/>
</dbReference>
<dbReference type="Proteomes" id="UP000281549">
    <property type="component" value="Unassembled WGS sequence"/>
</dbReference>
<proteinExistence type="predicted"/>
<feature type="non-terminal residue" evidence="2">
    <location>
        <position position="1"/>
    </location>
</feature>
<protein>
    <submittedName>
        <fullName evidence="2">Uncharacterized protein</fullName>
    </submittedName>
</protein>
<keyword evidence="1" id="KW-0812">Transmembrane</keyword>
<keyword evidence="1" id="KW-0472">Membrane</keyword>
<dbReference type="InterPro" id="IPR051489">
    <property type="entry name" value="ADAM_Metalloproteinase"/>
</dbReference>
<evidence type="ECO:0000313" key="3">
    <source>
        <dbReference type="Proteomes" id="UP000281549"/>
    </source>
</evidence>
<dbReference type="InterPro" id="IPR024079">
    <property type="entry name" value="MetalloPept_cat_dom_sf"/>
</dbReference>
<dbReference type="SUPFAM" id="SSF55486">
    <property type="entry name" value="Metalloproteases ('zincins'), catalytic domain"/>
    <property type="match status" value="1"/>
</dbReference>
<dbReference type="GO" id="GO:0006509">
    <property type="term" value="P:membrane protein ectodomain proteolysis"/>
    <property type="evidence" value="ECO:0007669"/>
    <property type="project" value="TreeGrafter"/>
</dbReference>
<dbReference type="Gene3D" id="3.40.390.10">
    <property type="entry name" value="Collagenase (Catalytic Domain)"/>
    <property type="match status" value="1"/>
</dbReference>
<accession>A0A4P9YI54</accession>
<dbReference type="EMBL" id="ML005472">
    <property type="protein sequence ID" value="RKP18401.1"/>
    <property type="molecule type" value="Genomic_DNA"/>
</dbReference>
<name>A0A4P9YI54_ROZAC</name>
<dbReference type="AlphaFoldDB" id="A0A4P9YI54"/>
<gene>
    <name evidence="2" type="ORF">ROZALSC1DRAFT_29909</name>
</gene>
<organism evidence="2 3">
    <name type="scientific">Rozella allomycis (strain CSF55)</name>
    <dbReference type="NCBI Taxonomy" id="988480"/>
    <lineage>
        <taxon>Eukaryota</taxon>
        <taxon>Fungi</taxon>
        <taxon>Fungi incertae sedis</taxon>
        <taxon>Cryptomycota</taxon>
        <taxon>Cryptomycota incertae sedis</taxon>
        <taxon>Rozella</taxon>
    </lineage>
</organism>
<sequence>FQDIFPNNFGPLLYSDKIIEDTIEFRPYLAVLSPVKSSMIRNGEIYSRRIGYIDSHEDSQVDLTFDENMNVIEGEIYLNYDTQFKVLEAEPERSIELVETIDASTDNIESNNFLPSFQKRSDEIYTNGYSEGNKDCPIAVIADHTFYRRWGDKSQDVVLSLMSEANNITVRDLNLGLPLKYIYIAKESNFTLLGDDNSTDVFALVSAFKNSIANNLFPDFVNTGYCGVVGLTSRYLNGYIGLYGPNFQQTSLVNVSISSCIQSNARRLLGAPHDPNTQECNPNGFQYIMATNTRWIIALNTINGQKYSPCSIRNITGNLQNFACLVPRGTVPSLTQSNSFTDFWFPHLEDQCHTMESIGFIPALTNDSWTDNVSWDINSNGCNLVCTKKSMGSLNSTTFPDPRNTSTILKLRDGTPCDDSDWSKVCISGVCTSRHWDAARAMMHVMELMNVNANLGLGCQEPGAGVIPMATFVAVFVEAGTIMDACEQKVCGNDTVCVLVSGEAFCVNKDEGLEAWKKQPVTSTSNFITYEATLMTIKSSTYPTGSWTEQGSGASGGGSSQEGSSNSSWIIIVSSSTGGALVLVCGIAAIVYTAKKRKQRDLRRNTLEIISERNISRSNRNLLHAGRR</sequence>
<dbReference type="PANTHER" id="PTHR45702">
    <property type="entry name" value="ADAM10/ADAM17 METALLOPEPTIDASE FAMILY MEMBER"/>
    <property type="match status" value="1"/>
</dbReference>
<dbReference type="GO" id="GO:0004222">
    <property type="term" value="F:metalloendopeptidase activity"/>
    <property type="evidence" value="ECO:0007669"/>
    <property type="project" value="TreeGrafter"/>
</dbReference>
<evidence type="ECO:0000313" key="2">
    <source>
        <dbReference type="EMBL" id="RKP18401.1"/>
    </source>
</evidence>
<feature type="transmembrane region" description="Helical" evidence="1">
    <location>
        <begin position="569"/>
        <end position="594"/>
    </location>
</feature>
<feature type="non-terminal residue" evidence="2">
    <location>
        <position position="628"/>
    </location>
</feature>
<dbReference type="GO" id="GO:0005886">
    <property type="term" value="C:plasma membrane"/>
    <property type="evidence" value="ECO:0007669"/>
    <property type="project" value="TreeGrafter"/>
</dbReference>
<evidence type="ECO:0000256" key="1">
    <source>
        <dbReference type="SAM" id="Phobius"/>
    </source>
</evidence>